<evidence type="ECO:0000256" key="6">
    <source>
        <dbReference type="ARBA" id="ARBA00022970"/>
    </source>
</evidence>
<keyword evidence="12" id="KW-1185">Reference proteome</keyword>
<evidence type="ECO:0000256" key="5">
    <source>
        <dbReference type="ARBA" id="ARBA00022692"/>
    </source>
</evidence>
<evidence type="ECO:0000256" key="9">
    <source>
        <dbReference type="RuleBase" id="RU363032"/>
    </source>
</evidence>
<keyword evidence="3 9" id="KW-0813">Transport</keyword>
<dbReference type="InterPro" id="IPR043429">
    <property type="entry name" value="ArtM/GltK/GlnP/TcyL/YhdX-like"/>
</dbReference>
<keyword evidence="7 9" id="KW-1133">Transmembrane helix</keyword>
<gene>
    <name evidence="11" type="ORF">CDV49_05050</name>
</gene>
<dbReference type="PROSITE" id="PS50928">
    <property type="entry name" value="ABC_TM1"/>
    <property type="match status" value="1"/>
</dbReference>
<evidence type="ECO:0000256" key="3">
    <source>
        <dbReference type="ARBA" id="ARBA00022448"/>
    </source>
</evidence>
<organism evidence="11 12">
    <name type="scientific">Haematobacter genomosp. 1</name>
    <dbReference type="NCBI Taxonomy" id="366618"/>
    <lineage>
        <taxon>Bacteria</taxon>
        <taxon>Pseudomonadati</taxon>
        <taxon>Pseudomonadota</taxon>
        <taxon>Alphaproteobacteria</taxon>
        <taxon>Rhodobacterales</taxon>
        <taxon>Paracoccaceae</taxon>
        <taxon>Haematobacter</taxon>
    </lineage>
</organism>
<dbReference type="GO" id="GO:0015184">
    <property type="term" value="F:L-cystine transmembrane transporter activity"/>
    <property type="evidence" value="ECO:0007669"/>
    <property type="project" value="TreeGrafter"/>
</dbReference>
<dbReference type="InterPro" id="IPR000515">
    <property type="entry name" value="MetI-like"/>
</dbReference>
<feature type="transmembrane region" description="Helical" evidence="9">
    <location>
        <begin position="134"/>
        <end position="160"/>
    </location>
</feature>
<keyword evidence="4" id="KW-1003">Cell membrane</keyword>
<evidence type="ECO:0000256" key="8">
    <source>
        <dbReference type="ARBA" id="ARBA00023136"/>
    </source>
</evidence>
<evidence type="ECO:0000256" key="4">
    <source>
        <dbReference type="ARBA" id="ARBA00022475"/>
    </source>
</evidence>
<evidence type="ECO:0000256" key="1">
    <source>
        <dbReference type="ARBA" id="ARBA00004429"/>
    </source>
</evidence>
<evidence type="ECO:0000259" key="10">
    <source>
        <dbReference type="PROSITE" id="PS50928"/>
    </source>
</evidence>
<comment type="subcellular location">
    <subcellularLocation>
        <location evidence="1">Cell inner membrane</location>
        <topology evidence="1">Multi-pass membrane protein</topology>
    </subcellularLocation>
    <subcellularLocation>
        <location evidence="9">Cell membrane</location>
        <topology evidence="9">Multi-pass membrane protein</topology>
    </subcellularLocation>
</comment>
<name>A0A212AEG3_9RHOB</name>
<keyword evidence="5 9" id="KW-0812">Transmembrane</keyword>
<dbReference type="PANTHER" id="PTHR30614">
    <property type="entry name" value="MEMBRANE COMPONENT OF AMINO ACID ABC TRANSPORTER"/>
    <property type="match status" value="1"/>
</dbReference>
<proteinExistence type="inferred from homology"/>
<evidence type="ECO:0000256" key="7">
    <source>
        <dbReference type="ARBA" id="ARBA00022989"/>
    </source>
</evidence>
<dbReference type="CDD" id="cd06261">
    <property type="entry name" value="TM_PBP2"/>
    <property type="match status" value="1"/>
</dbReference>
<keyword evidence="8 9" id="KW-0472">Membrane</keyword>
<comment type="caution">
    <text evidence="11">The sequence shown here is derived from an EMBL/GenBank/DDBJ whole genome shotgun (WGS) entry which is preliminary data.</text>
</comment>
<dbReference type="PANTHER" id="PTHR30614:SF0">
    <property type="entry name" value="L-CYSTINE TRANSPORT SYSTEM PERMEASE PROTEIN TCYL"/>
    <property type="match status" value="1"/>
</dbReference>
<dbReference type="InterPro" id="IPR035906">
    <property type="entry name" value="MetI-like_sf"/>
</dbReference>
<accession>A0A212AEG3</accession>
<dbReference type="GO" id="GO:0043190">
    <property type="term" value="C:ATP-binding cassette (ABC) transporter complex"/>
    <property type="evidence" value="ECO:0007669"/>
    <property type="project" value="InterPro"/>
</dbReference>
<sequence length="213" mass="22646">MSWKLFSLLLEAAVTTAWISAISISAGLTLGLVICTAGFSRRTWVAGAARLYVSFFRGVPLLVQLLLVYHLLPVLGLNVSSNVAAIMALTLCSAAYQAENLKGGFLSVPNGLVEAAQMVGMTSFQRFRRIVAPVALRLTIPAIVNEAVAILHASALVSVVGVMELTKMTRDLSASTLEPLPLFLMAGAIYIAMNIVLTTAGARAERLFRLPGT</sequence>
<evidence type="ECO:0000256" key="2">
    <source>
        <dbReference type="ARBA" id="ARBA00010072"/>
    </source>
</evidence>
<feature type="domain" description="ABC transmembrane type-1" evidence="10">
    <location>
        <begin position="9"/>
        <end position="201"/>
    </location>
</feature>
<comment type="similarity">
    <text evidence="2">Belongs to the binding-protein-dependent transport system permease family. HisMQ subfamily.</text>
</comment>
<dbReference type="InterPro" id="IPR010065">
    <property type="entry name" value="AA_ABC_transptr_permease_3TM"/>
</dbReference>
<protein>
    <submittedName>
        <fullName evidence="11">Amino acid ABC transporter</fullName>
    </submittedName>
</protein>
<dbReference type="NCBIfam" id="TIGR01726">
    <property type="entry name" value="HEQRo_perm_3TM"/>
    <property type="match status" value="1"/>
</dbReference>
<dbReference type="OrthoDB" id="9814550at2"/>
<feature type="transmembrane region" description="Helical" evidence="9">
    <location>
        <begin position="12"/>
        <end position="39"/>
    </location>
</feature>
<dbReference type="SUPFAM" id="SSF161098">
    <property type="entry name" value="MetI-like"/>
    <property type="match status" value="1"/>
</dbReference>
<evidence type="ECO:0000313" key="12">
    <source>
        <dbReference type="Proteomes" id="UP000196878"/>
    </source>
</evidence>
<reference evidence="11 12" key="1">
    <citation type="submission" date="2016-12" db="EMBL/GenBank/DDBJ databases">
        <title>Comparison of Traditional DNA-DNA Hybridization with In Silico Genomic Analysis.</title>
        <authorList>
            <person name="Nicholson A.C."/>
            <person name="Humrighouse B.W."/>
            <person name="Graziano J."/>
            <person name="Lasker B."/>
            <person name="Whitney A.M."/>
            <person name="Mcquiston J.R."/>
        </authorList>
    </citation>
    <scope>NUCLEOTIDE SEQUENCE [LARGE SCALE GENOMIC DNA]</scope>
    <source>
        <strain evidence="11 12">H2240</strain>
    </source>
</reference>
<dbReference type="Proteomes" id="UP000196878">
    <property type="component" value="Unassembled WGS sequence"/>
</dbReference>
<keyword evidence="6" id="KW-0029">Amino-acid transport</keyword>
<dbReference type="AlphaFoldDB" id="A0A212AEG3"/>
<feature type="transmembrane region" description="Helical" evidence="9">
    <location>
        <begin position="180"/>
        <end position="200"/>
    </location>
</feature>
<evidence type="ECO:0000313" key="11">
    <source>
        <dbReference type="EMBL" id="OWJ79683.1"/>
    </source>
</evidence>
<dbReference type="Pfam" id="PF00528">
    <property type="entry name" value="BPD_transp_1"/>
    <property type="match status" value="1"/>
</dbReference>
<dbReference type="EMBL" id="NIPW01000007">
    <property type="protein sequence ID" value="OWJ79683.1"/>
    <property type="molecule type" value="Genomic_DNA"/>
</dbReference>
<dbReference type="Gene3D" id="1.10.3720.10">
    <property type="entry name" value="MetI-like"/>
    <property type="match status" value="1"/>
</dbReference>
<feature type="transmembrane region" description="Helical" evidence="9">
    <location>
        <begin position="51"/>
        <end position="72"/>
    </location>
</feature>